<feature type="compositionally biased region" description="Polar residues" evidence="1">
    <location>
        <begin position="116"/>
        <end position="126"/>
    </location>
</feature>
<protein>
    <submittedName>
        <fullName evidence="2">Uncharacterized protein</fullName>
    </submittedName>
</protein>
<organism evidence="2 3">
    <name type="scientific">Podospora didyma</name>
    <dbReference type="NCBI Taxonomy" id="330526"/>
    <lineage>
        <taxon>Eukaryota</taxon>
        <taxon>Fungi</taxon>
        <taxon>Dikarya</taxon>
        <taxon>Ascomycota</taxon>
        <taxon>Pezizomycotina</taxon>
        <taxon>Sordariomycetes</taxon>
        <taxon>Sordariomycetidae</taxon>
        <taxon>Sordariales</taxon>
        <taxon>Podosporaceae</taxon>
        <taxon>Podospora</taxon>
    </lineage>
</organism>
<proteinExistence type="predicted"/>
<name>A0AAE0P7E7_9PEZI</name>
<dbReference type="EMBL" id="JAULSW010000001">
    <property type="protein sequence ID" value="KAK3394711.1"/>
    <property type="molecule type" value="Genomic_DNA"/>
</dbReference>
<dbReference type="Proteomes" id="UP001285441">
    <property type="component" value="Unassembled WGS sequence"/>
</dbReference>
<evidence type="ECO:0000313" key="2">
    <source>
        <dbReference type="EMBL" id="KAK3394711.1"/>
    </source>
</evidence>
<keyword evidence="3" id="KW-1185">Reference proteome</keyword>
<evidence type="ECO:0000313" key="3">
    <source>
        <dbReference type="Proteomes" id="UP001285441"/>
    </source>
</evidence>
<reference evidence="2" key="1">
    <citation type="journal article" date="2023" name="Mol. Phylogenet. Evol.">
        <title>Genome-scale phylogeny and comparative genomics of the fungal order Sordariales.</title>
        <authorList>
            <person name="Hensen N."/>
            <person name="Bonometti L."/>
            <person name="Westerberg I."/>
            <person name="Brannstrom I.O."/>
            <person name="Guillou S."/>
            <person name="Cros-Aarteil S."/>
            <person name="Calhoun S."/>
            <person name="Haridas S."/>
            <person name="Kuo A."/>
            <person name="Mondo S."/>
            <person name="Pangilinan J."/>
            <person name="Riley R."/>
            <person name="LaButti K."/>
            <person name="Andreopoulos B."/>
            <person name="Lipzen A."/>
            <person name="Chen C."/>
            <person name="Yan M."/>
            <person name="Daum C."/>
            <person name="Ng V."/>
            <person name="Clum A."/>
            <person name="Steindorff A."/>
            <person name="Ohm R.A."/>
            <person name="Martin F."/>
            <person name="Silar P."/>
            <person name="Natvig D.O."/>
            <person name="Lalanne C."/>
            <person name="Gautier V."/>
            <person name="Ament-Velasquez S.L."/>
            <person name="Kruys A."/>
            <person name="Hutchinson M.I."/>
            <person name="Powell A.J."/>
            <person name="Barry K."/>
            <person name="Miller A.N."/>
            <person name="Grigoriev I.V."/>
            <person name="Debuchy R."/>
            <person name="Gladieux P."/>
            <person name="Hiltunen Thoren M."/>
            <person name="Johannesson H."/>
        </authorList>
    </citation>
    <scope>NUCLEOTIDE SEQUENCE</scope>
    <source>
        <strain evidence="2">CBS 232.78</strain>
    </source>
</reference>
<gene>
    <name evidence="2" type="ORF">B0H63DRAFT_517813</name>
</gene>
<reference evidence="2" key="2">
    <citation type="submission" date="2023-06" db="EMBL/GenBank/DDBJ databases">
        <authorList>
            <consortium name="Lawrence Berkeley National Laboratory"/>
            <person name="Haridas S."/>
            <person name="Hensen N."/>
            <person name="Bonometti L."/>
            <person name="Westerberg I."/>
            <person name="Brannstrom I.O."/>
            <person name="Guillou S."/>
            <person name="Cros-Aarteil S."/>
            <person name="Calhoun S."/>
            <person name="Kuo A."/>
            <person name="Mondo S."/>
            <person name="Pangilinan J."/>
            <person name="Riley R."/>
            <person name="LaButti K."/>
            <person name="Andreopoulos B."/>
            <person name="Lipzen A."/>
            <person name="Chen C."/>
            <person name="Yanf M."/>
            <person name="Daum C."/>
            <person name="Ng V."/>
            <person name="Clum A."/>
            <person name="Steindorff A."/>
            <person name="Ohm R."/>
            <person name="Martin F."/>
            <person name="Silar P."/>
            <person name="Natvig D."/>
            <person name="Lalanne C."/>
            <person name="Gautier V."/>
            <person name="Ament-velasquez S.L."/>
            <person name="Kruys A."/>
            <person name="Hutchinson M.I."/>
            <person name="Powell A.J."/>
            <person name="Barry K."/>
            <person name="Miller A.N."/>
            <person name="Grigoriev I.V."/>
            <person name="Debuchy R."/>
            <person name="Gladieux P."/>
            <person name="Thoren M.H."/>
            <person name="Johannesson H."/>
        </authorList>
    </citation>
    <scope>NUCLEOTIDE SEQUENCE</scope>
    <source>
        <strain evidence="2">CBS 232.78</strain>
    </source>
</reference>
<dbReference type="AlphaFoldDB" id="A0AAE0P7E7"/>
<feature type="region of interest" description="Disordered" evidence="1">
    <location>
        <begin position="1"/>
        <end position="61"/>
    </location>
</feature>
<accession>A0AAE0P7E7</accession>
<sequence>MATNSGRGNPIGARDGPQVETAPAPPLPADLKSQISEEVGSTGEKHAGGKDTATSNNLAGKSQAEIEEVQNMANFIPLIQIVGQRKEEGREKMGKEEERATNPSLTDLISPHHRTQSAGQPAANQP</sequence>
<feature type="region of interest" description="Disordered" evidence="1">
    <location>
        <begin position="85"/>
        <end position="126"/>
    </location>
</feature>
<comment type="caution">
    <text evidence="2">The sequence shown here is derived from an EMBL/GenBank/DDBJ whole genome shotgun (WGS) entry which is preliminary data.</text>
</comment>
<feature type="compositionally biased region" description="Basic and acidic residues" evidence="1">
    <location>
        <begin position="85"/>
        <end position="100"/>
    </location>
</feature>
<evidence type="ECO:0000256" key="1">
    <source>
        <dbReference type="SAM" id="MobiDB-lite"/>
    </source>
</evidence>